<evidence type="ECO:0000313" key="3">
    <source>
        <dbReference type="Proteomes" id="UP000572635"/>
    </source>
</evidence>
<name>A0A7W8QQ56_9ACTN</name>
<dbReference type="InterPro" id="IPR002818">
    <property type="entry name" value="DJ-1/PfpI"/>
</dbReference>
<dbReference type="GO" id="GO:0006508">
    <property type="term" value="P:proteolysis"/>
    <property type="evidence" value="ECO:0007669"/>
    <property type="project" value="UniProtKB-KW"/>
</dbReference>
<accession>A0A7W8QQ56</accession>
<keyword evidence="3" id="KW-1185">Reference proteome</keyword>
<dbReference type="InterPro" id="IPR029062">
    <property type="entry name" value="Class_I_gatase-like"/>
</dbReference>
<dbReference type="Gene3D" id="3.40.50.880">
    <property type="match status" value="1"/>
</dbReference>
<dbReference type="SUPFAM" id="SSF52317">
    <property type="entry name" value="Class I glutamine amidotransferase-like"/>
    <property type="match status" value="1"/>
</dbReference>
<evidence type="ECO:0000313" key="2">
    <source>
        <dbReference type="EMBL" id="MBB5434416.1"/>
    </source>
</evidence>
<keyword evidence="2" id="KW-0645">Protease</keyword>
<protein>
    <submittedName>
        <fullName evidence="2">Putative intracellular protease/amidase</fullName>
    </submittedName>
</protein>
<dbReference type="EMBL" id="JACHDB010000001">
    <property type="protein sequence ID" value="MBB5434416.1"/>
    <property type="molecule type" value="Genomic_DNA"/>
</dbReference>
<sequence length="208" mass="21987">MNKGTVHLALPDGLADWETGHTTAHLRSGQAHRRPGAFEVRTVGLGPDPVTTMGGSRILPDLVVADLDPADSALLILPGASSWDESPERNAPFTRAARAFLDAGVPVAGICGATAGLAREGLLDDRQHTSGAAEYLAATGYRGGDRYREADAVTDGDLITAGPTEPVAFAREVFARLDVFEPEVLDAWYRLFARSDASAFEVLMKASA</sequence>
<proteinExistence type="predicted"/>
<evidence type="ECO:0000259" key="1">
    <source>
        <dbReference type="Pfam" id="PF01965"/>
    </source>
</evidence>
<dbReference type="AlphaFoldDB" id="A0A7W8QQ56"/>
<feature type="domain" description="DJ-1/PfpI" evidence="1">
    <location>
        <begin position="6"/>
        <end position="174"/>
    </location>
</feature>
<organism evidence="2 3">
    <name type="scientific">Nocardiopsis composta</name>
    <dbReference type="NCBI Taxonomy" id="157465"/>
    <lineage>
        <taxon>Bacteria</taxon>
        <taxon>Bacillati</taxon>
        <taxon>Actinomycetota</taxon>
        <taxon>Actinomycetes</taxon>
        <taxon>Streptosporangiales</taxon>
        <taxon>Nocardiopsidaceae</taxon>
        <taxon>Nocardiopsis</taxon>
    </lineage>
</organism>
<reference evidence="2 3" key="1">
    <citation type="submission" date="2020-08" db="EMBL/GenBank/DDBJ databases">
        <title>Sequencing the genomes of 1000 actinobacteria strains.</title>
        <authorList>
            <person name="Klenk H.-P."/>
        </authorList>
    </citation>
    <scope>NUCLEOTIDE SEQUENCE [LARGE SCALE GENOMIC DNA]</scope>
    <source>
        <strain evidence="2 3">DSM 44551</strain>
    </source>
</reference>
<keyword evidence="2" id="KW-0378">Hydrolase</keyword>
<comment type="caution">
    <text evidence="2">The sequence shown here is derived from an EMBL/GenBank/DDBJ whole genome shotgun (WGS) entry which is preliminary data.</text>
</comment>
<dbReference type="GO" id="GO:0008233">
    <property type="term" value="F:peptidase activity"/>
    <property type="evidence" value="ECO:0007669"/>
    <property type="project" value="UniProtKB-KW"/>
</dbReference>
<dbReference type="Pfam" id="PF01965">
    <property type="entry name" value="DJ-1_PfpI"/>
    <property type="match status" value="1"/>
</dbReference>
<dbReference type="Proteomes" id="UP000572635">
    <property type="component" value="Unassembled WGS sequence"/>
</dbReference>
<dbReference type="RefSeq" id="WP_184395004.1">
    <property type="nucleotide sequence ID" value="NZ_BAAAJD010000053.1"/>
</dbReference>
<gene>
    <name evidence="2" type="ORF">HDA36_004500</name>
</gene>